<organism evidence="1 2">
    <name type="scientific">Enterobacter mori</name>
    <dbReference type="NCBI Taxonomy" id="539813"/>
    <lineage>
        <taxon>Bacteria</taxon>
        <taxon>Pseudomonadati</taxon>
        <taxon>Pseudomonadota</taxon>
        <taxon>Gammaproteobacteria</taxon>
        <taxon>Enterobacterales</taxon>
        <taxon>Enterobacteriaceae</taxon>
        <taxon>Enterobacter</taxon>
    </lineage>
</organism>
<dbReference type="PANTHER" id="PTHR41244">
    <property type="entry name" value="RHAMNAN SYNTHESIS F"/>
    <property type="match status" value="1"/>
</dbReference>
<sequence length="372" mass="43773">MDVCMKYIAFYLPQYHPVKENNEWWGEGFTEWFNVSKSKPRFKGHNQPHIPTTMGFYDLRVPETRIRQAELAKEYGIDGFCYYHYWFNGHLLLEKPLEAVLKDKEPDLPFCICWANENWTRAWDGMEREVLIKQDYTEQDALEHFEYLLPFFKDDRYIKVDGKPVFLLYRYDHIPDIDNFIHTWNDKAKENGLESIYFICVKNGFVTSGYEEIFKHNFDAVVDFQPNRIDFPSVKTKEQLLVDTARSILPDALFQYLKRNASAVNKISYKHMVDNIVESYAIKPQKVIPAVFPSWDNSARRATPTVIQNDEPGCYGYWLDEASKFSASNGLSESFVFINAWNEWAEGCHLEPDLKNGNAFLEQTKKVKNKHE</sequence>
<dbReference type="EMBL" id="RXPP01000014">
    <property type="protein sequence ID" value="RTQ23617.1"/>
    <property type="molecule type" value="Genomic_DNA"/>
</dbReference>
<dbReference type="GO" id="GO:0016787">
    <property type="term" value="F:hydrolase activity"/>
    <property type="evidence" value="ECO:0007669"/>
    <property type="project" value="UniProtKB-KW"/>
</dbReference>
<proteinExistence type="predicted"/>
<reference evidence="1 2" key="1">
    <citation type="submission" date="2018-12" db="EMBL/GenBank/DDBJ databases">
        <title>The Batch Genome Submission of Enterobacter spp. strains.</title>
        <authorList>
            <person name="Wei L."/>
            <person name="Wu W."/>
            <person name="Lin J."/>
            <person name="Zhang X."/>
            <person name="Feng Y."/>
            <person name="Zong Z."/>
        </authorList>
    </citation>
    <scope>NUCLEOTIDE SEQUENCE [LARGE SCALE GENOMIC DNA]</scope>
    <source>
        <strain evidence="1 2">SCEM020047</strain>
    </source>
</reference>
<dbReference type="PANTHER" id="PTHR41244:SF1">
    <property type="entry name" value="GLYCOSYLTRANSFERASE"/>
    <property type="match status" value="1"/>
</dbReference>
<dbReference type="Gene3D" id="3.20.20.80">
    <property type="entry name" value="Glycosidases"/>
    <property type="match status" value="1"/>
</dbReference>
<name>A0A9Q7K2Y3_9ENTR</name>
<dbReference type="Proteomes" id="UP000282263">
    <property type="component" value="Unassembled WGS sequence"/>
</dbReference>
<dbReference type="CDD" id="cd11579">
    <property type="entry name" value="Glyco_tran_WbsX"/>
    <property type="match status" value="1"/>
</dbReference>
<keyword evidence="1" id="KW-0378">Hydrolase</keyword>
<evidence type="ECO:0000313" key="1">
    <source>
        <dbReference type="EMBL" id="RTQ23617.1"/>
    </source>
</evidence>
<gene>
    <name evidence="1" type="ORF">EKN29_14400</name>
</gene>
<evidence type="ECO:0000313" key="2">
    <source>
        <dbReference type="Proteomes" id="UP000282263"/>
    </source>
</evidence>
<accession>A0A9Q7K2Y3</accession>
<dbReference type="Pfam" id="PF14307">
    <property type="entry name" value="Glyco_tran_WbsX"/>
    <property type="match status" value="1"/>
</dbReference>
<comment type="caution">
    <text evidence="1">The sequence shown here is derived from an EMBL/GenBank/DDBJ whole genome shotgun (WGS) entry which is preliminary data.</text>
</comment>
<protein>
    <submittedName>
        <fullName evidence="1">Glycosyl hydrolase</fullName>
    </submittedName>
</protein>
<dbReference type="AlphaFoldDB" id="A0A9Q7K2Y3"/>
<dbReference type="InterPro" id="IPR032719">
    <property type="entry name" value="WbsX"/>
</dbReference>